<dbReference type="Pfam" id="PF01098">
    <property type="entry name" value="FTSW_RODA_SPOVE"/>
    <property type="match status" value="1"/>
</dbReference>
<dbReference type="InterPro" id="IPR013437">
    <property type="entry name" value="FtsW"/>
</dbReference>
<name>A0A841TZT6_9BACL</name>
<feature type="transmembrane region" description="Helical" evidence="23">
    <location>
        <begin position="278"/>
        <end position="304"/>
    </location>
</feature>
<dbReference type="PANTHER" id="PTHR30474:SF2">
    <property type="entry name" value="PEPTIDOGLYCAN GLYCOSYLTRANSFERASE FTSW-RELATED"/>
    <property type="match status" value="1"/>
</dbReference>
<keyword evidence="3" id="KW-1003">Cell membrane</keyword>
<comment type="catalytic activity">
    <reaction evidence="20">
        <text>[GlcNAc-(1-&gt;4)-Mur2Ac(oyl-L-Ala-gamma-D-Glu-L-Lys-D-Ala-D-Ala)](n)-di-trans,octa-cis-undecaprenyl diphosphate + beta-D-GlcNAc-(1-&gt;4)-Mur2Ac(oyl-L-Ala-gamma-D-Glu-L-Lys-D-Ala-D-Ala)-di-trans,octa-cis-undecaprenyl diphosphate = [GlcNAc-(1-&gt;4)-Mur2Ac(oyl-L-Ala-gamma-D-Glu-L-Lys-D-Ala-D-Ala)](n+1)-di-trans,octa-cis-undecaprenyl diphosphate + di-trans,octa-cis-undecaprenyl diphosphate + H(+)</text>
        <dbReference type="Rhea" id="RHEA:23708"/>
        <dbReference type="Rhea" id="RHEA-COMP:9602"/>
        <dbReference type="Rhea" id="RHEA-COMP:9603"/>
        <dbReference type="ChEBI" id="CHEBI:15378"/>
        <dbReference type="ChEBI" id="CHEBI:58405"/>
        <dbReference type="ChEBI" id="CHEBI:60033"/>
        <dbReference type="ChEBI" id="CHEBI:78435"/>
        <dbReference type="EC" id="2.4.99.28"/>
    </reaction>
</comment>
<evidence type="ECO:0000256" key="9">
    <source>
        <dbReference type="ARBA" id="ARBA00022984"/>
    </source>
</evidence>
<dbReference type="GO" id="GO:0005886">
    <property type="term" value="C:plasma membrane"/>
    <property type="evidence" value="ECO:0007669"/>
    <property type="project" value="UniProtKB-SubCell"/>
</dbReference>
<evidence type="ECO:0000256" key="2">
    <source>
        <dbReference type="ARBA" id="ARBA00004752"/>
    </source>
</evidence>
<dbReference type="GO" id="GO:0071555">
    <property type="term" value="P:cell wall organization"/>
    <property type="evidence" value="ECO:0007669"/>
    <property type="project" value="UniProtKB-KW"/>
</dbReference>
<keyword evidence="10 23" id="KW-1133">Transmembrane helix</keyword>
<dbReference type="EMBL" id="JACJVR010000064">
    <property type="protein sequence ID" value="MBB6693079.1"/>
    <property type="molecule type" value="Genomic_DNA"/>
</dbReference>
<evidence type="ECO:0000313" key="25">
    <source>
        <dbReference type="Proteomes" id="UP000553776"/>
    </source>
</evidence>
<evidence type="ECO:0000256" key="22">
    <source>
        <dbReference type="SAM" id="MobiDB-lite"/>
    </source>
</evidence>
<dbReference type="GO" id="GO:0051301">
    <property type="term" value="P:cell division"/>
    <property type="evidence" value="ECO:0007669"/>
    <property type="project" value="UniProtKB-KW"/>
</dbReference>
<sequence>MKTPASGGRGTPDFLLLILTLLLVGFGLIMVFSASSSMTVVSPKYGNDALYFTKRQLMFAGLGTFMMLILMNVSYMKYKKWFAPFLFIMLITLMILPFIAAERNGARSWIGVGSLGIQPTEFAKIAVILYLAAIITKKDDKFREFKRGLLPVMIVIGLIAGLIMLQPDLGSCVILLLVATAMVVAGGANLKHVLMSAGVIGGIGALCFSIYMLAKPGFDGGYRMARFTAFLDPMADKDGAGYQLLRSLEAFGHGGFAGVGLGNSVQKLFYLPYAYNDFIFAIMAEELGFIGTTLFLLFLLLFLWRALIVSLRCPDVFGTLVGVGMVSLIALQALINVGGVSGAIPMTGVTLPFISYGGSSLLSLMMGMGVLLSISREYNRDGRDSSPARERRETARRR</sequence>
<keyword evidence="8" id="KW-0133">Cell shape</keyword>
<evidence type="ECO:0000256" key="7">
    <source>
        <dbReference type="ARBA" id="ARBA00022692"/>
    </source>
</evidence>
<dbReference type="EC" id="2.4.99.28" evidence="19"/>
<comment type="pathway">
    <text evidence="2">Cell wall biogenesis; peptidoglycan biosynthesis.</text>
</comment>
<keyword evidence="13" id="KW-0961">Cell wall biogenesis/degradation</keyword>
<feature type="transmembrane region" description="Helical" evidence="23">
    <location>
        <begin position="148"/>
        <end position="167"/>
    </location>
</feature>
<evidence type="ECO:0000256" key="23">
    <source>
        <dbReference type="SAM" id="Phobius"/>
    </source>
</evidence>
<keyword evidence="11 23" id="KW-0472">Membrane</keyword>
<evidence type="ECO:0000256" key="21">
    <source>
        <dbReference type="ARBA" id="ARBA00049966"/>
    </source>
</evidence>
<dbReference type="GO" id="GO:0008360">
    <property type="term" value="P:regulation of cell shape"/>
    <property type="evidence" value="ECO:0007669"/>
    <property type="project" value="UniProtKB-KW"/>
</dbReference>
<dbReference type="PROSITE" id="PS00428">
    <property type="entry name" value="FTSW_RODA_SPOVE"/>
    <property type="match status" value="1"/>
</dbReference>
<dbReference type="GO" id="GO:0008955">
    <property type="term" value="F:peptidoglycan glycosyltransferase activity"/>
    <property type="evidence" value="ECO:0007669"/>
    <property type="project" value="UniProtKB-EC"/>
</dbReference>
<keyword evidence="6" id="KW-0808">Transferase</keyword>
<dbReference type="AlphaFoldDB" id="A0A841TZT6"/>
<evidence type="ECO:0000256" key="18">
    <source>
        <dbReference type="ARBA" id="ARBA00041418"/>
    </source>
</evidence>
<feature type="transmembrane region" description="Helical" evidence="23">
    <location>
        <begin position="355"/>
        <end position="374"/>
    </location>
</feature>
<protein>
    <recommendedName>
        <fullName evidence="17">Probable peptidoglycan glycosyltransferase FtsW</fullName>
        <ecNumber evidence="19">2.4.99.28</ecNumber>
    </recommendedName>
    <alternativeName>
        <fullName evidence="18">Cell division protein FtsW</fullName>
    </alternativeName>
    <alternativeName>
        <fullName evidence="15">Cell wall polymerase</fullName>
    </alternativeName>
    <alternativeName>
        <fullName evidence="14">Peptidoglycan polymerase</fullName>
    </alternativeName>
</protein>
<evidence type="ECO:0000256" key="12">
    <source>
        <dbReference type="ARBA" id="ARBA00023306"/>
    </source>
</evidence>
<evidence type="ECO:0000256" key="1">
    <source>
        <dbReference type="ARBA" id="ARBA00004651"/>
    </source>
</evidence>
<evidence type="ECO:0000256" key="13">
    <source>
        <dbReference type="ARBA" id="ARBA00023316"/>
    </source>
</evidence>
<feature type="transmembrane region" description="Helical" evidence="23">
    <location>
        <begin position="57"/>
        <end position="75"/>
    </location>
</feature>
<dbReference type="PANTHER" id="PTHR30474">
    <property type="entry name" value="CELL CYCLE PROTEIN"/>
    <property type="match status" value="1"/>
</dbReference>
<evidence type="ECO:0000256" key="19">
    <source>
        <dbReference type="ARBA" id="ARBA00044770"/>
    </source>
</evidence>
<dbReference type="NCBIfam" id="TIGR02614">
    <property type="entry name" value="ftsW"/>
    <property type="match status" value="1"/>
</dbReference>
<keyword evidence="25" id="KW-1185">Reference proteome</keyword>
<comment type="similarity">
    <text evidence="16">Belongs to the SEDS family. FtsW subfamily.</text>
</comment>
<keyword evidence="12" id="KW-0131">Cell cycle</keyword>
<feature type="transmembrane region" description="Helical" evidence="23">
    <location>
        <begin position="120"/>
        <end position="136"/>
    </location>
</feature>
<comment type="function">
    <text evidence="21">Peptidoglycan polymerase that is essential for cell division.</text>
</comment>
<comment type="caution">
    <text evidence="24">The sequence shown here is derived from an EMBL/GenBank/DDBJ whole genome shotgun (WGS) entry which is preliminary data.</text>
</comment>
<feature type="transmembrane region" description="Helical" evidence="23">
    <location>
        <begin position="316"/>
        <end position="335"/>
    </location>
</feature>
<evidence type="ECO:0000256" key="15">
    <source>
        <dbReference type="ARBA" id="ARBA00033270"/>
    </source>
</evidence>
<accession>A0A841TZT6</accession>
<dbReference type="GO" id="GO:0009252">
    <property type="term" value="P:peptidoglycan biosynthetic process"/>
    <property type="evidence" value="ECO:0007669"/>
    <property type="project" value="UniProtKB-KW"/>
</dbReference>
<evidence type="ECO:0000256" key="20">
    <source>
        <dbReference type="ARBA" id="ARBA00049902"/>
    </source>
</evidence>
<dbReference type="RefSeq" id="WP_185137059.1">
    <property type="nucleotide sequence ID" value="NZ_BORM01000002.1"/>
</dbReference>
<evidence type="ECO:0000256" key="3">
    <source>
        <dbReference type="ARBA" id="ARBA00022475"/>
    </source>
</evidence>
<organism evidence="24 25">
    <name type="scientific">Cohnella xylanilytica</name>
    <dbReference type="NCBI Taxonomy" id="557555"/>
    <lineage>
        <taxon>Bacteria</taxon>
        <taxon>Bacillati</taxon>
        <taxon>Bacillota</taxon>
        <taxon>Bacilli</taxon>
        <taxon>Bacillales</taxon>
        <taxon>Paenibacillaceae</taxon>
        <taxon>Cohnella</taxon>
    </lineage>
</organism>
<evidence type="ECO:0000256" key="17">
    <source>
        <dbReference type="ARBA" id="ARBA00041185"/>
    </source>
</evidence>
<dbReference type="Proteomes" id="UP000553776">
    <property type="component" value="Unassembled WGS sequence"/>
</dbReference>
<keyword evidence="4" id="KW-0132">Cell division</keyword>
<keyword evidence="9" id="KW-0573">Peptidoglycan synthesis</keyword>
<evidence type="ECO:0000256" key="4">
    <source>
        <dbReference type="ARBA" id="ARBA00022618"/>
    </source>
</evidence>
<proteinExistence type="inferred from homology"/>
<evidence type="ECO:0000256" key="6">
    <source>
        <dbReference type="ARBA" id="ARBA00022679"/>
    </source>
</evidence>
<dbReference type="InterPro" id="IPR018365">
    <property type="entry name" value="Cell_cycle_FtsW-rel_CS"/>
</dbReference>
<feature type="transmembrane region" description="Helical" evidence="23">
    <location>
        <begin position="197"/>
        <end position="214"/>
    </location>
</feature>
<reference evidence="24 25" key="1">
    <citation type="submission" date="2020-08" db="EMBL/GenBank/DDBJ databases">
        <title>Cohnella phylogeny.</title>
        <authorList>
            <person name="Dunlap C."/>
        </authorList>
    </citation>
    <scope>NUCLEOTIDE SEQUENCE [LARGE SCALE GENOMIC DNA]</scope>
    <source>
        <strain evidence="24 25">DSM 25239</strain>
    </source>
</reference>
<evidence type="ECO:0000313" key="24">
    <source>
        <dbReference type="EMBL" id="MBB6693079.1"/>
    </source>
</evidence>
<feature type="transmembrane region" description="Helical" evidence="23">
    <location>
        <begin position="82"/>
        <end position="100"/>
    </location>
</feature>
<comment type="subcellular location">
    <subcellularLocation>
        <location evidence="1">Cell membrane</location>
        <topology evidence="1">Multi-pass membrane protein</topology>
    </subcellularLocation>
</comment>
<feature type="region of interest" description="Disordered" evidence="22">
    <location>
        <begin position="379"/>
        <end position="398"/>
    </location>
</feature>
<feature type="transmembrane region" description="Helical" evidence="23">
    <location>
        <begin position="173"/>
        <end position="190"/>
    </location>
</feature>
<dbReference type="GO" id="GO:0015648">
    <property type="term" value="F:lipid-linked peptidoglycan transporter activity"/>
    <property type="evidence" value="ECO:0007669"/>
    <property type="project" value="TreeGrafter"/>
</dbReference>
<evidence type="ECO:0000256" key="14">
    <source>
        <dbReference type="ARBA" id="ARBA00032370"/>
    </source>
</evidence>
<keyword evidence="5" id="KW-0328">Glycosyltransferase</keyword>
<evidence type="ECO:0000256" key="5">
    <source>
        <dbReference type="ARBA" id="ARBA00022676"/>
    </source>
</evidence>
<evidence type="ECO:0000256" key="10">
    <source>
        <dbReference type="ARBA" id="ARBA00022989"/>
    </source>
</evidence>
<gene>
    <name evidence="24" type="primary">ftsW</name>
    <name evidence="24" type="ORF">H7B90_16870</name>
</gene>
<dbReference type="GO" id="GO:0032153">
    <property type="term" value="C:cell division site"/>
    <property type="evidence" value="ECO:0007669"/>
    <property type="project" value="TreeGrafter"/>
</dbReference>
<dbReference type="InterPro" id="IPR001182">
    <property type="entry name" value="FtsW/RodA"/>
</dbReference>
<keyword evidence="7 23" id="KW-0812">Transmembrane</keyword>
<evidence type="ECO:0000256" key="16">
    <source>
        <dbReference type="ARBA" id="ARBA00038053"/>
    </source>
</evidence>
<evidence type="ECO:0000256" key="11">
    <source>
        <dbReference type="ARBA" id="ARBA00023136"/>
    </source>
</evidence>
<evidence type="ECO:0000256" key="8">
    <source>
        <dbReference type="ARBA" id="ARBA00022960"/>
    </source>
</evidence>